<dbReference type="EMBL" id="HBIO01024374">
    <property type="protein sequence ID" value="CAE0473870.1"/>
    <property type="molecule type" value="Transcribed_RNA"/>
</dbReference>
<name>A0A7S3VDQ8_9STRA</name>
<sequence>MDFNPNTPCTYPGCNRNTGCHYSWHSANRDEIEILAKRHIHPTLILRSLRVRAKWRNDQMPKKPRTSDITDQPLAVHSEPHDLSSQFVLDTDDPSFVTCKCQWLLGTDDVRKVKGCFIGFHDTKDFGLIILHLDAAGEGESRRVPLLCPSEYLPSEIQKKKKTAEGSSSGKEKFKLLNITPREMTKDDGSRCNLLCDGVFNRQNKLICDDRLVASFKTGLVHVKSKCTYQVIHNLQV</sequence>
<protein>
    <submittedName>
        <fullName evidence="1">Uncharacterized protein</fullName>
    </submittedName>
</protein>
<organism evidence="1">
    <name type="scientific">Chaetoceros debilis</name>
    <dbReference type="NCBI Taxonomy" id="122233"/>
    <lineage>
        <taxon>Eukaryota</taxon>
        <taxon>Sar</taxon>
        <taxon>Stramenopiles</taxon>
        <taxon>Ochrophyta</taxon>
        <taxon>Bacillariophyta</taxon>
        <taxon>Coscinodiscophyceae</taxon>
        <taxon>Chaetocerotophycidae</taxon>
        <taxon>Chaetocerotales</taxon>
        <taxon>Chaetocerotaceae</taxon>
        <taxon>Chaetoceros</taxon>
    </lineage>
</organism>
<reference evidence="1" key="1">
    <citation type="submission" date="2021-01" db="EMBL/GenBank/DDBJ databases">
        <authorList>
            <person name="Corre E."/>
            <person name="Pelletier E."/>
            <person name="Niang G."/>
            <person name="Scheremetjew M."/>
            <person name="Finn R."/>
            <person name="Kale V."/>
            <person name="Holt S."/>
            <person name="Cochrane G."/>
            <person name="Meng A."/>
            <person name="Brown T."/>
            <person name="Cohen L."/>
        </authorList>
    </citation>
    <scope>NUCLEOTIDE SEQUENCE</scope>
    <source>
        <strain evidence="1">MM31A-1</strain>
    </source>
</reference>
<proteinExistence type="predicted"/>
<accession>A0A7S3VDQ8</accession>
<dbReference type="AlphaFoldDB" id="A0A7S3VDQ8"/>
<evidence type="ECO:0000313" key="1">
    <source>
        <dbReference type="EMBL" id="CAE0473870.1"/>
    </source>
</evidence>
<gene>
    <name evidence="1" type="ORF">CDEB00056_LOCUS18723</name>
</gene>